<dbReference type="SMART" id="SM00662">
    <property type="entry name" value="RPOLD"/>
    <property type="match status" value="1"/>
</dbReference>
<dbReference type="Gene3D" id="2.170.120.12">
    <property type="entry name" value="DNA-directed RNA polymerase, insert domain"/>
    <property type="match status" value="1"/>
</dbReference>
<dbReference type="PANTHER" id="PTHR11800">
    <property type="entry name" value="DNA-DIRECTED RNA POLYMERASE"/>
    <property type="match status" value="1"/>
</dbReference>
<comment type="caution">
    <text evidence="5">The sequence shown here is derived from an EMBL/GenBank/DDBJ whole genome shotgun (WGS) entry which is preliminary data.</text>
</comment>
<sequence length="401" mass="44082">MEWTTRHLRPSIDIVSLSSSKMVFILLNADVSMANAMRRIMLSEIPSLAIEVVTILENTSVLHDEYLAHRLGLLPIDSKNARNFEYRDKCNCSDKCSKCTVEYSLDVKCQGESRVVTHYDIKLDSWDNARGAAAAPMPVPRPSADKLTVAYGDTSYAAMDGSMHANIKGPPLWSDEPSEGVPSAVAGTSSGAAYHGSTYNMPRNKDFEDADAPAGGIPIVKLKRGQAVSMKMTATKGMGKFHAKWMVANVAYKMEPIITINKQEAEKLTSEDKTLIVNSCPRKVFKLSSPKSMFSSTTKSELVVDNNLDCIYCDECLNQAREMGVRDLIRVQPDETKFHFTVESNGAIQPEKILEICLVTLEEKLAGLQQHFLEAQARSLGTKSQAGGRPGAMQPRGIDLD</sequence>
<dbReference type="Proteomes" id="UP000236319">
    <property type="component" value="Unassembled WGS sequence"/>
</dbReference>
<name>A0A2H6KEC2_9APIC</name>
<dbReference type="InterPro" id="IPR011263">
    <property type="entry name" value="DNA-dir_RNA_pol_RpoA/D/Rpb3"/>
</dbReference>
<dbReference type="AlphaFoldDB" id="A0A2H6KEC2"/>
<protein>
    <submittedName>
        <fullName evidence="5">DNA-directed RNA polymerase</fullName>
    </submittedName>
</protein>
<dbReference type="Pfam" id="PF01193">
    <property type="entry name" value="RNA_pol_L"/>
    <property type="match status" value="1"/>
</dbReference>
<evidence type="ECO:0000259" key="4">
    <source>
        <dbReference type="SMART" id="SM00662"/>
    </source>
</evidence>
<dbReference type="SUPFAM" id="SSF56553">
    <property type="entry name" value="Insert subdomain of RNA polymerase alpha subunit"/>
    <property type="match status" value="2"/>
</dbReference>
<dbReference type="InterPro" id="IPR001514">
    <property type="entry name" value="DNA-dir_RNA_pol_30-40kDasu_CS"/>
</dbReference>
<dbReference type="HAMAP" id="MF_00320">
    <property type="entry name" value="RNApol_arch_Rpo3"/>
    <property type="match status" value="1"/>
</dbReference>
<dbReference type="GO" id="GO:0046983">
    <property type="term" value="F:protein dimerization activity"/>
    <property type="evidence" value="ECO:0007669"/>
    <property type="project" value="InterPro"/>
</dbReference>
<dbReference type="InterPro" id="IPR036603">
    <property type="entry name" value="RBP11-like"/>
</dbReference>
<dbReference type="PROSITE" id="PS00446">
    <property type="entry name" value="RNA_POL_D_30KD"/>
    <property type="match status" value="1"/>
</dbReference>
<dbReference type="GO" id="GO:0003899">
    <property type="term" value="F:DNA-directed RNA polymerase activity"/>
    <property type="evidence" value="ECO:0007669"/>
    <property type="project" value="InterPro"/>
</dbReference>
<evidence type="ECO:0000313" key="6">
    <source>
        <dbReference type="Proteomes" id="UP000236319"/>
    </source>
</evidence>
<dbReference type="RefSeq" id="XP_028867591.1">
    <property type="nucleotide sequence ID" value="XM_029011758.1"/>
</dbReference>
<dbReference type="PANTHER" id="PTHR11800:SF2">
    <property type="entry name" value="DNA-DIRECTED RNA POLYMERASE II SUBUNIT RPB3"/>
    <property type="match status" value="1"/>
</dbReference>
<evidence type="ECO:0000256" key="2">
    <source>
        <dbReference type="ARBA" id="ARBA00023163"/>
    </source>
</evidence>
<proteinExistence type="inferred from homology"/>
<feature type="region of interest" description="Disordered" evidence="3">
    <location>
        <begin position="380"/>
        <end position="401"/>
    </location>
</feature>
<evidence type="ECO:0000256" key="3">
    <source>
        <dbReference type="SAM" id="MobiDB-lite"/>
    </source>
</evidence>
<evidence type="ECO:0000313" key="5">
    <source>
        <dbReference type="EMBL" id="GBE61348.1"/>
    </source>
</evidence>
<accession>A0A2H6KEC2</accession>
<feature type="domain" description="DNA-directed RNA polymerase RpoA/D/Rpb3-type" evidence="4">
    <location>
        <begin position="21"/>
        <end position="371"/>
    </location>
</feature>
<keyword evidence="1 5" id="KW-0240">DNA-directed RNA polymerase</keyword>
<dbReference type="GO" id="GO:0003677">
    <property type="term" value="F:DNA binding"/>
    <property type="evidence" value="ECO:0007669"/>
    <property type="project" value="InterPro"/>
</dbReference>
<dbReference type="VEuPathDB" id="PiroplasmaDB:BOVATA_028410"/>
<dbReference type="Gene3D" id="3.30.1360.10">
    <property type="entry name" value="RNA polymerase, RBP11-like subunit"/>
    <property type="match status" value="1"/>
</dbReference>
<keyword evidence="2" id="KW-0804">Transcription</keyword>
<dbReference type="GO" id="GO:0005665">
    <property type="term" value="C:RNA polymerase II, core complex"/>
    <property type="evidence" value="ECO:0007669"/>
    <property type="project" value="TreeGrafter"/>
</dbReference>
<dbReference type="Gene3D" id="3.30.70.20">
    <property type="match status" value="1"/>
</dbReference>
<dbReference type="InterPro" id="IPR036643">
    <property type="entry name" value="RNApol_insert_sf"/>
</dbReference>
<dbReference type="InterPro" id="IPR022842">
    <property type="entry name" value="RNAP_Rpo3/Rpb3/RPAC1"/>
</dbReference>
<gene>
    <name evidence="5" type="ORF">BOVATA_028410</name>
</gene>
<evidence type="ECO:0000256" key="1">
    <source>
        <dbReference type="ARBA" id="ARBA00022478"/>
    </source>
</evidence>
<dbReference type="OrthoDB" id="270173at2759"/>
<keyword evidence="6" id="KW-1185">Reference proteome</keyword>
<dbReference type="InterPro" id="IPR050518">
    <property type="entry name" value="Rpo3/RPB3_RNA_Pol_subunit"/>
</dbReference>
<dbReference type="EMBL" id="BDSA01000003">
    <property type="protein sequence ID" value="GBE61348.1"/>
    <property type="molecule type" value="Genomic_DNA"/>
</dbReference>
<dbReference type="SUPFAM" id="SSF55257">
    <property type="entry name" value="RBP11-like subunits of RNA polymerase"/>
    <property type="match status" value="1"/>
</dbReference>
<reference evidence="5 6" key="1">
    <citation type="journal article" date="2017" name="BMC Genomics">
        <title>Whole-genome assembly of Babesia ovata and comparative genomics between closely related pathogens.</title>
        <authorList>
            <person name="Yamagishi J."/>
            <person name="Asada M."/>
            <person name="Hakimi H."/>
            <person name="Tanaka T.Q."/>
            <person name="Sugimoto C."/>
            <person name="Kawazu S."/>
        </authorList>
    </citation>
    <scope>NUCLEOTIDE SEQUENCE [LARGE SCALE GENOMIC DNA]</scope>
    <source>
        <strain evidence="5 6">Miyake</strain>
    </source>
</reference>
<dbReference type="GO" id="GO:0006366">
    <property type="term" value="P:transcription by RNA polymerase II"/>
    <property type="evidence" value="ECO:0007669"/>
    <property type="project" value="TreeGrafter"/>
</dbReference>
<dbReference type="GeneID" id="39875118"/>
<organism evidence="5 6">
    <name type="scientific">Babesia ovata</name>
    <dbReference type="NCBI Taxonomy" id="189622"/>
    <lineage>
        <taxon>Eukaryota</taxon>
        <taxon>Sar</taxon>
        <taxon>Alveolata</taxon>
        <taxon>Apicomplexa</taxon>
        <taxon>Aconoidasida</taxon>
        <taxon>Piroplasmida</taxon>
        <taxon>Babesiidae</taxon>
        <taxon>Babesia</taxon>
    </lineage>
</organism>